<proteinExistence type="predicted"/>
<sequence length="55" mass="6001">MPVGARRRGGRFRGFRPPMERPPRHDARAAPVFQSLALKKGPSFAIASPTRSGLS</sequence>
<protein>
    <submittedName>
        <fullName evidence="2">Uncharacterized protein</fullName>
    </submittedName>
</protein>
<evidence type="ECO:0000313" key="2">
    <source>
        <dbReference type="EMBL" id="REF68689.1"/>
    </source>
</evidence>
<reference evidence="2 3" key="1">
    <citation type="submission" date="2018-08" db="EMBL/GenBank/DDBJ databases">
        <title>Genomic Encyclopedia of Archaeal and Bacterial Type Strains, Phase II (KMG-II): from individual species to whole genera.</title>
        <authorList>
            <person name="Goeker M."/>
        </authorList>
    </citation>
    <scope>NUCLEOTIDE SEQUENCE [LARGE SCALE GENOMIC DNA]</scope>
    <source>
        <strain evidence="2 3">DSM 17099</strain>
    </source>
</reference>
<dbReference type="AlphaFoldDB" id="A0A3D9XP68"/>
<dbReference type="Proteomes" id="UP000256941">
    <property type="component" value="Unassembled WGS sequence"/>
</dbReference>
<evidence type="ECO:0000256" key="1">
    <source>
        <dbReference type="SAM" id="MobiDB-lite"/>
    </source>
</evidence>
<dbReference type="EMBL" id="QTUJ01000003">
    <property type="protein sequence ID" value="REF68689.1"/>
    <property type="molecule type" value="Genomic_DNA"/>
</dbReference>
<gene>
    <name evidence="2" type="ORF">BDD41_3758</name>
</gene>
<feature type="region of interest" description="Disordered" evidence="1">
    <location>
        <begin position="1"/>
        <end position="26"/>
    </location>
</feature>
<feature type="compositionally biased region" description="Basic residues" evidence="1">
    <location>
        <begin position="1"/>
        <end position="14"/>
    </location>
</feature>
<evidence type="ECO:0000313" key="3">
    <source>
        <dbReference type="Proteomes" id="UP000256941"/>
    </source>
</evidence>
<name>A0A3D9XP68_PARVE</name>
<organism evidence="2 3">
    <name type="scientific">Paracoccus versutus</name>
    <name type="common">Thiobacillus versutus</name>
    <dbReference type="NCBI Taxonomy" id="34007"/>
    <lineage>
        <taxon>Bacteria</taxon>
        <taxon>Pseudomonadati</taxon>
        <taxon>Pseudomonadota</taxon>
        <taxon>Alphaproteobacteria</taxon>
        <taxon>Rhodobacterales</taxon>
        <taxon>Paracoccaceae</taxon>
        <taxon>Paracoccus</taxon>
    </lineage>
</organism>
<comment type="caution">
    <text evidence="2">The sequence shown here is derived from an EMBL/GenBank/DDBJ whole genome shotgun (WGS) entry which is preliminary data.</text>
</comment>
<accession>A0A3D9XP68</accession>